<evidence type="ECO:0000313" key="2">
    <source>
        <dbReference type="Proteomes" id="UP000807342"/>
    </source>
</evidence>
<protein>
    <submittedName>
        <fullName evidence="1">Uncharacterized protein</fullName>
    </submittedName>
</protein>
<comment type="caution">
    <text evidence="1">The sequence shown here is derived from an EMBL/GenBank/DDBJ whole genome shotgun (WGS) entry which is preliminary data.</text>
</comment>
<proteinExistence type="predicted"/>
<name>A0A9P5WYH1_9AGAR</name>
<organism evidence="1 2">
    <name type="scientific">Macrolepiota fuliginosa MF-IS2</name>
    <dbReference type="NCBI Taxonomy" id="1400762"/>
    <lineage>
        <taxon>Eukaryota</taxon>
        <taxon>Fungi</taxon>
        <taxon>Dikarya</taxon>
        <taxon>Basidiomycota</taxon>
        <taxon>Agaricomycotina</taxon>
        <taxon>Agaricomycetes</taxon>
        <taxon>Agaricomycetidae</taxon>
        <taxon>Agaricales</taxon>
        <taxon>Agaricineae</taxon>
        <taxon>Agaricaceae</taxon>
        <taxon>Macrolepiota</taxon>
    </lineage>
</organism>
<accession>A0A9P5WYH1</accession>
<keyword evidence="2" id="KW-1185">Reference proteome</keyword>
<reference evidence="1" key="1">
    <citation type="submission" date="2020-11" db="EMBL/GenBank/DDBJ databases">
        <authorList>
            <consortium name="DOE Joint Genome Institute"/>
            <person name="Ahrendt S."/>
            <person name="Riley R."/>
            <person name="Andreopoulos W."/>
            <person name="Labutti K."/>
            <person name="Pangilinan J."/>
            <person name="Ruiz-Duenas F.J."/>
            <person name="Barrasa J.M."/>
            <person name="Sanchez-Garcia M."/>
            <person name="Camarero S."/>
            <person name="Miyauchi S."/>
            <person name="Serrano A."/>
            <person name="Linde D."/>
            <person name="Babiker R."/>
            <person name="Drula E."/>
            <person name="Ayuso-Fernandez I."/>
            <person name="Pacheco R."/>
            <person name="Padilla G."/>
            <person name="Ferreira P."/>
            <person name="Barriuso J."/>
            <person name="Kellner H."/>
            <person name="Castanera R."/>
            <person name="Alfaro M."/>
            <person name="Ramirez L."/>
            <person name="Pisabarro A.G."/>
            <person name="Kuo A."/>
            <person name="Tritt A."/>
            <person name="Lipzen A."/>
            <person name="He G."/>
            <person name="Yan M."/>
            <person name="Ng V."/>
            <person name="Cullen D."/>
            <person name="Martin F."/>
            <person name="Rosso M.-N."/>
            <person name="Henrissat B."/>
            <person name="Hibbett D."/>
            <person name="Martinez A.T."/>
            <person name="Grigoriev I.V."/>
        </authorList>
    </citation>
    <scope>NUCLEOTIDE SEQUENCE</scope>
    <source>
        <strain evidence="1">MF-IS2</strain>
    </source>
</reference>
<dbReference type="EMBL" id="MU152761">
    <property type="protein sequence ID" value="KAF9440201.1"/>
    <property type="molecule type" value="Genomic_DNA"/>
</dbReference>
<feature type="non-terminal residue" evidence="1">
    <location>
        <position position="1"/>
    </location>
</feature>
<evidence type="ECO:0000313" key="1">
    <source>
        <dbReference type="EMBL" id="KAF9440201.1"/>
    </source>
</evidence>
<gene>
    <name evidence="1" type="ORF">P691DRAFT_688474</name>
</gene>
<dbReference type="Proteomes" id="UP000807342">
    <property type="component" value="Unassembled WGS sequence"/>
</dbReference>
<dbReference type="AlphaFoldDB" id="A0A9P5WYH1"/>
<sequence length="73" mass="8215">LGNGTLVIFWVSNTPDLQKLGFSDDIPHLGQLWDDVLAGWDPSDCPLYISGHAIAIKYWREVYIKGKKQLGMI</sequence>